<organism evidence="2 3">
    <name type="scientific">Somion occarium</name>
    <dbReference type="NCBI Taxonomy" id="3059160"/>
    <lineage>
        <taxon>Eukaryota</taxon>
        <taxon>Fungi</taxon>
        <taxon>Dikarya</taxon>
        <taxon>Basidiomycota</taxon>
        <taxon>Agaricomycotina</taxon>
        <taxon>Agaricomycetes</taxon>
        <taxon>Polyporales</taxon>
        <taxon>Cerrenaceae</taxon>
        <taxon>Somion</taxon>
    </lineage>
</organism>
<feature type="compositionally biased region" description="Polar residues" evidence="1">
    <location>
        <begin position="1205"/>
        <end position="1218"/>
    </location>
</feature>
<feature type="compositionally biased region" description="Polar residues" evidence="1">
    <location>
        <begin position="24"/>
        <end position="39"/>
    </location>
</feature>
<proteinExistence type="predicted"/>
<name>A0ABP1DQT2_9APHY</name>
<feature type="region of interest" description="Disordered" evidence="1">
    <location>
        <begin position="14"/>
        <end position="53"/>
    </location>
</feature>
<accession>A0ABP1DQT2</accession>
<feature type="region of interest" description="Disordered" evidence="1">
    <location>
        <begin position="1205"/>
        <end position="1231"/>
    </location>
</feature>
<evidence type="ECO:0000313" key="3">
    <source>
        <dbReference type="Proteomes" id="UP001497453"/>
    </source>
</evidence>
<sequence>MPLLEDSLRRLKSRFRSEHRKSHSLSTSNGTNRTNGMNASSSSLTTDSNGSERNAKISMQADVEHVAAMSMPIPQIIVESPKAKEYEDHVDVVKDMATSGVYDKVLAGPSTSKTGKLNQVVDAVDVVFDAAAAVADAAQPAQDFLSSKFMATVEAKVNSFAEDIPWLMNVLDEVTALHPVITVVVLAFKAAYHIEMTRRENDKRIKALYVEMKEMIHVLIHLKDVKDPEARDPRGKPLSDRLGYLSQKAAADIKDCANVCDTFARKGPLIRALKGAVWEGRLVAFIKRFDKRRSEFEEALAIHTAWVVDSIALTIGSMEAKIDLITKLFKQYIPANERKLSKIIEEKGKDARSIQNSEKDLRDLLDQEYKLDSNAPSADTTKTGDQKSGRGNDRGMRRPPLTVKELREELHEDLDEGIRKNLLTFEGKFMLYHRQMHEGLLKVLQENHSQLLVAVQGGPHERIKDRELRKIWHDMNWRRNVKARLFVMTLRDNFQDKLLEMKLIAREAKLHNIMQNESKISLATQPKPIEQGDRLNEENIPPAVDEDAVDHARDDWAYHYISLAWLQPIMEAFDDDGSGYITVTEINRFTDGKPKELRWTLQHWIAYWAVGWQISAWHYRKQILDLFATLFDILPRLHLENRFWADYYLGKVWPYAAELLMALRGDDLPDLQHKFQPYMDLEERRIKRNLEDIKYNIDSRDLVYRVGGERIEKHVLPLVYLLLKRDLEIFRVAQYKVIHKDELWDATENLLCVFDAVVLRVTDLTNLFIQQQVDVVSRMDVMAAGLLRHYYDHSKIWSMTNLWSLQFNYLEGEPQPVPDDYDASASESLLQYALPGNCTMADISVFDQGFEWDVKPPTTMDLEASYPLADILGQWTGYLYDNDDFPSQVMRDLDMHATSLGDRTFEADGRDFHGTVCHLAGNCSANDRHEIEVKFAISFANSRDQEYFEGRIVGSGALVGYMSWSENVMDTWRQQFIFRQLPADIMAYHPSPQEMAANPSRARWQFAIQSTLHTVRKRRWSWSYFSERQKNRKRYIDLNIAYWTYGRRPVGEEYAEFVQRYRSLTPSEACFYRSIRDHLLDVIPRHDNVTCATCGGQLGGPRVLCLDCQPEEQQFWQTMDFCHHETCNYTVIGNEIYSFLEPGKPHRPTHDLMKLCTILHRRDMPDLDRKAKAALSHARSVWTQAPVIPLTPSISRHSSILNLSGSKRNHVSTESSRTPSEDLTEEFRKREDAQSNCVDEVGLSSALGSNGLQNRLATSSNALARTDLNDVLTLAVNVPLPESPASSVASHLHVEVASAPSQPLSPMTAPPVPQCSTCSKGLTGPCWFCVTCYQSGGDLFICDQCEADCLLPCVECKRPYTQPRYYYGSDPKDTFLCNVCTIKGVLPSEISKESQHVCTHPLVRVQDRIEDPVPALPPSTDERIATLEERVSAIDDKLDRLEYRLQELMLSQDRLEGHLSDAFCDKFSQMEQLLIQILASSTGRREISECAGVSS</sequence>
<evidence type="ECO:0008006" key="4">
    <source>
        <dbReference type="Google" id="ProtNLM"/>
    </source>
</evidence>
<evidence type="ECO:0000313" key="2">
    <source>
        <dbReference type="EMBL" id="CAL1709433.1"/>
    </source>
</evidence>
<protein>
    <recommendedName>
        <fullName evidence="4">EF-hand domain-containing protein</fullName>
    </recommendedName>
</protein>
<dbReference type="InterPro" id="IPR018247">
    <property type="entry name" value="EF_Hand_1_Ca_BS"/>
</dbReference>
<gene>
    <name evidence="2" type="ORF">GFSPODELE1_LOCUS7347</name>
</gene>
<feature type="compositionally biased region" description="Basic and acidic residues" evidence="1">
    <location>
        <begin position="382"/>
        <end position="396"/>
    </location>
</feature>
<feature type="compositionally biased region" description="Low complexity" evidence="1">
    <location>
        <begin position="40"/>
        <end position="51"/>
    </location>
</feature>
<evidence type="ECO:0000256" key="1">
    <source>
        <dbReference type="SAM" id="MobiDB-lite"/>
    </source>
</evidence>
<reference evidence="3" key="1">
    <citation type="submission" date="2024-04" db="EMBL/GenBank/DDBJ databases">
        <authorList>
            <person name="Shaw F."/>
            <person name="Minotto A."/>
        </authorList>
    </citation>
    <scope>NUCLEOTIDE SEQUENCE [LARGE SCALE GENOMIC DNA]</scope>
</reference>
<dbReference type="PROSITE" id="PS00018">
    <property type="entry name" value="EF_HAND_1"/>
    <property type="match status" value="1"/>
</dbReference>
<feature type="compositionally biased region" description="Basic residues" evidence="1">
    <location>
        <begin position="14"/>
        <end position="23"/>
    </location>
</feature>
<feature type="region of interest" description="Disordered" evidence="1">
    <location>
        <begin position="372"/>
        <end position="401"/>
    </location>
</feature>
<keyword evidence="3" id="KW-1185">Reference proteome</keyword>
<dbReference type="Proteomes" id="UP001497453">
    <property type="component" value="Chromosome 5"/>
</dbReference>
<dbReference type="EMBL" id="OZ037948">
    <property type="protein sequence ID" value="CAL1709433.1"/>
    <property type="molecule type" value="Genomic_DNA"/>
</dbReference>